<dbReference type="PANTHER" id="PTHR10302">
    <property type="entry name" value="SINGLE-STRANDED DNA-BINDING PROTEIN"/>
    <property type="match status" value="1"/>
</dbReference>
<evidence type="ECO:0000313" key="4">
    <source>
        <dbReference type="EMBL" id="MDR6218459.1"/>
    </source>
</evidence>
<reference evidence="4" key="1">
    <citation type="submission" date="2023-07" db="EMBL/GenBank/DDBJ databases">
        <title>Sorghum-associated microbial communities from plants grown in Nebraska, USA.</title>
        <authorList>
            <person name="Schachtman D."/>
        </authorList>
    </citation>
    <scope>NUCLEOTIDE SEQUENCE</scope>
    <source>
        <strain evidence="4">BE330</strain>
    </source>
</reference>
<dbReference type="PANTHER" id="PTHR10302:SF0">
    <property type="entry name" value="SINGLE-STRANDED DNA-BINDING PROTEIN, MITOCHONDRIAL"/>
    <property type="match status" value="1"/>
</dbReference>
<dbReference type="InterPro" id="IPR012340">
    <property type="entry name" value="NA-bd_OB-fold"/>
</dbReference>
<dbReference type="GO" id="GO:0006260">
    <property type="term" value="P:DNA replication"/>
    <property type="evidence" value="ECO:0007669"/>
    <property type="project" value="InterPro"/>
</dbReference>
<dbReference type="EMBL" id="JAVDQK010000004">
    <property type="protein sequence ID" value="MDR6218459.1"/>
    <property type="molecule type" value="Genomic_DNA"/>
</dbReference>
<evidence type="ECO:0000256" key="2">
    <source>
        <dbReference type="PROSITE-ProRule" id="PRU00252"/>
    </source>
</evidence>
<dbReference type="Gene3D" id="2.40.50.140">
    <property type="entry name" value="Nucleic acid-binding proteins"/>
    <property type="match status" value="2"/>
</dbReference>
<gene>
    <name evidence="4" type="ORF">J2Y00_002022</name>
</gene>
<dbReference type="InterPro" id="IPR011344">
    <property type="entry name" value="ssDNA-bd"/>
</dbReference>
<evidence type="ECO:0000256" key="1">
    <source>
        <dbReference type="ARBA" id="ARBA00023125"/>
    </source>
</evidence>
<name>A0AAE3XCL3_9DEIO</name>
<dbReference type="GO" id="GO:0009295">
    <property type="term" value="C:nucleoid"/>
    <property type="evidence" value="ECO:0007669"/>
    <property type="project" value="TreeGrafter"/>
</dbReference>
<dbReference type="RefSeq" id="WP_309854963.1">
    <property type="nucleotide sequence ID" value="NZ_JAVDQJ010000005.1"/>
</dbReference>
<organism evidence="4 5">
    <name type="scientific">Deinococcus soli</name>
    <name type="common">ex Cha et al. 2016</name>
    <dbReference type="NCBI Taxonomy" id="1309411"/>
    <lineage>
        <taxon>Bacteria</taxon>
        <taxon>Thermotogati</taxon>
        <taxon>Deinococcota</taxon>
        <taxon>Deinococci</taxon>
        <taxon>Deinococcales</taxon>
        <taxon>Deinococcaceae</taxon>
        <taxon>Deinococcus</taxon>
    </lineage>
</organism>
<sequence length="239" mass="26444">MKHNHIAIIGAVPRAPEYKTVGRDLAILNFEIAGKDTVYDAEGNPKLIPWYHEVSVYGALADRLKEQMAAGSIVRLEGSLDYRAWEKDGKKQSRLSIKADSVFNTIWGEDELEQNSNGAHITREAHYNVVQITGKLGKDPEQGKSENSPMTLLVAVEEYKRDASGNQTPKTHWVTVKTWDTDMIALLAGASKGTRVAVHGSLRSDRYETKENGPQKQTYVDPQAIEILPNFPGAAGNED</sequence>
<dbReference type="AlphaFoldDB" id="A0AAE3XCL3"/>
<protein>
    <recommendedName>
        <fullName evidence="3">Single-stranded DNA-binding protein</fullName>
    </recommendedName>
</protein>
<dbReference type="CDD" id="cd04496">
    <property type="entry name" value="SSB_OBF"/>
    <property type="match status" value="2"/>
</dbReference>
<dbReference type="PROSITE" id="PS50935">
    <property type="entry name" value="SSB"/>
    <property type="match status" value="2"/>
</dbReference>
<comment type="caution">
    <text evidence="4">The sequence shown here is derived from an EMBL/GenBank/DDBJ whole genome shotgun (WGS) entry which is preliminary data.</text>
</comment>
<evidence type="ECO:0000313" key="5">
    <source>
        <dbReference type="Proteomes" id="UP001185331"/>
    </source>
</evidence>
<evidence type="ECO:0000256" key="3">
    <source>
        <dbReference type="RuleBase" id="RU000524"/>
    </source>
</evidence>
<dbReference type="NCBIfam" id="TIGR00621">
    <property type="entry name" value="ssb"/>
    <property type="match status" value="1"/>
</dbReference>
<accession>A0AAE3XCL3</accession>
<proteinExistence type="predicted"/>
<dbReference type="SUPFAM" id="SSF50249">
    <property type="entry name" value="Nucleic acid-binding proteins"/>
    <property type="match status" value="2"/>
</dbReference>
<keyword evidence="1 2" id="KW-0238">DNA-binding</keyword>
<dbReference type="GO" id="GO:0003697">
    <property type="term" value="F:single-stranded DNA binding"/>
    <property type="evidence" value="ECO:0007669"/>
    <property type="project" value="InterPro"/>
</dbReference>
<dbReference type="Pfam" id="PF00436">
    <property type="entry name" value="SSB"/>
    <property type="match status" value="2"/>
</dbReference>
<dbReference type="InterPro" id="IPR000424">
    <property type="entry name" value="Primosome_PriB/ssb"/>
</dbReference>
<dbReference type="Proteomes" id="UP001185331">
    <property type="component" value="Unassembled WGS sequence"/>
</dbReference>